<dbReference type="EMBL" id="BMAO01031971">
    <property type="protein sequence ID" value="GFQ78924.1"/>
    <property type="molecule type" value="Genomic_DNA"/>
</dbReference>
<comment type="caution">
    <text evidence="1">The sequence shown here is derived from an EMBL/GenBank/DDBJ whole genome shotgun (WGS) entry which is preliminary data.</text>
</comment>
<organism evidence="1 2">
    <name type="scientific">Trichonephila clavata</name>
    <name type="common">Joro spider</name>
    <name type="synonym">Nephila clavata</name>
    <dbReference type="NCBI Taxonomy" id="2740835"/>
    <lineage>
        <taxon>Eukaryota</taxon>
        <taxon>Metazoa</taxon>
        <taxon>Ecdysozoa</taxon>
        <taxon>Arthropoda</taxon>
        <taxon>Chelicerata</taxon>
        <taxon>Arachnida</taxon>
        <taxon>Araneae</taxon>
        <taxon>Araneomorphae</taxon>
        <taxon>Entelegynae</taxon>
        <taxon>Araneoidea</taxon>
        <taxon>Nephilidae</taxon>
        <taxon>Trichonephila</taxon>
    </lineage>
</organism>
<name>A0A8X6H399_TRICU</name>
<reference evidence="1" key="1">
    <citation type="submission" date="2020-07" db="EMBL/GenBank/DDBJ databases">
        <title>Multicomponent nature underlies the extraordinary mechanical properties of spider dragline silk.</title>
        <authorList>
            <person name="Kono N."/>
            <person name="Nakamura H."/>
            <person name="Mori M."/>
            <person name="Yoshida Y."/>
            <person name="Ohtoshi R."/>
            <person name="Malay A.D."/>
            <person name="Moran D.A.P."/>
            <person name="Tomita M."/>
            <person name="Numata K."/>
            <person name="Arakawa K."/>
        </authorList>
    </citation>
    <scope>NUCLEOTIDE SEQUENCE</scope>
</reference>
<sequence length="90" mass="10850">MTKEQISVGNRIQLDNYIVDFAMKRRIYNISAGFMRITHKQNFIQMNLKGAKRIYFEYQPQSRIIFCLDRYPEHHEHDRHLSMSGSPIQF</sequence>
<proteinExistence type="predicted"/>
<keyword evidence="2" id="KW-1185">Reference proteome</keyword>
<dbReference type="AlphaFoldDB" id="A0A8X6H399"/>
<evidence type="ECO:0000313" key="2">
    <source>
        <dbReference type="Proteomes" id="UP000887116"/>
    </source>
</evidence>
<gene>
    <name evidence="1" type="ORF">TNCT_704461</name>
</gene>
<protein>
    <submittedName>
        <fullName evidence="1">Uncharacterized protein</fullName>
    </submittedName>
</protein>
<evidence type="ECO:0000313" key="1">
    <source>
        <dbReference type="EMBL" id="GFQ78924.1"/>
    </source>
</evidence>
<accession>A0A8X6H399</accession>
<dbReference type="Proteomes" id="UP000887116">
    <property type="component" value="Unassembled WGS sequence"/>
</dbReference>